<keyword evidence="2" id="KW-1185">Reference proteome</keyword>
<proteinExistence type="predicted"/>
<name>A0ACB9EIA5_ARCLA</name>
<evidence type="ECO:0000313" key="2">
    <source>
        <dbReference type="Proteomes" id="UP001055879"/>
    </source>
</evidence>
<dbReference type="EMBL" id="CM042048">
    <property type="protein sequence ID" value="KAI3758446.1"/>
    <property type="molecule type" value="Genomic_DNA"/>
</dbReference>
<reference evidence="1 2" key="2">
    <citation type="journal article" date="2022" name="Mol. Ecol. Resour.">
        <title>The genomes of chicory, endive, great burdock and yacon provide insights into Asteraceae paleo-polyploidization history and plant inulin production.</title>
        <authorList>
            <person name="Fan W."/>
            <person name="Wang S."/>
            <person name="Wang H."/>
            <person name="Wang A."/>
            <person name="Jiang F."/>
            <person name="Liu H."/>
            <person name="Zhao H."/>
            <person name="Xu D."/>
            <person name="Zhang Y."/>
        </authorList>
    </citation>
    <scope>NUCLEOTIDE SEQUENCE [LARGE SCALE GENOMIC DNA]</scope>
    <source>
        <strain evidence="2">cv. Niubang</strain>
    </source>
</reference>
<reference evidence="2" key="1">
    <citation type="journal article" date="2022" name="Mol. Ecol. Resour.">
        <title>The genomes of chicory, endive, great burdock and yacon provide insights into Asteraceae palaeo-polyploidization history and plant inulin production.</title>
        <authorList>
            <person name="Fan W."/>
            <person name="Wang S."/>
            <person name="Wang H."/>
            <person name="Wang A."/>
            <person name="Jiang F."/>
            <person name="Liu H."/>
            <person name="Zhao H."/>
            <person name="Xu D."/>
            <person name="Zhang Y."/>
        </authorList>
    </citation>
    <scope>NUCLEOTIDE SEQUENCE [LARGE SCALE GENOMIC DNA]</scope>
    <source>
        <strain evidence="2">cv. Niubang</strain>
    </source>
</reference>
<protein>
    <submittedName>
        <fullName evidence="1">Uncharacterized protein</fullName>
    </submittedName>
</protein>
<dbReference type="Proteomes" id="UP001055879">
    <property type="component" value="Linkage Group LG02"/>
</dbReference>
<accession>A0ACB9EIA5</accession>
<sequence length="467" mass="52141">MYLHDSQTQLLNEQTDSSQNSNFSAGGISQITAASDGPPPVPSPKFLINEFDCIHFCVIEIKMRNLEENDVEFMRKMTTKRSRKSVLMKKLSCFRSSEYGYPTVEEVDGEGNIDLESASTDKDHSPTHLVVMVNGLIGSAQNWRFAAKQFLKKYPKDLIVHCSKCNSALATLDGVDVMGSRLADEVTSVIQHYPNLQKISFIGHSLGGLIARYAIAKLYSQDYTNQTCQGNGDCRSAASIEPCSEHISNRKIAGLEPVNFVTVATPHLGSRGHRQVPMFCGLDSLEKLAYHTSGVLRRTGRHVFLKDKANGRPPLLLQMANDSEDLKFLSALQSFKRHVVYANAHSDHLVGWSTSSIRRRSELPKHKSLARSVRYPHILKEDAANTKKQEGSESQANSHRTKTATATTTMEETMIRGLSKISWERVDVSFKGSKQRYLAHNTIQVNNPWMNSDGADIIQHMVDNFLV</sequence>
<comment type="caution">
    <text evidence="1">The sequence shown here is derived from an EMBL/GenBank/DDBJ whole genome shotgun (WGS) entry which is preliminary data.</text>
</comment>
<gene>
    <name evidence="1" type="ORF">L6452_06009</name>
</gene>
<evidence type="ECO:0000313" key="1">
    <source>
        <dbReference type="EMBL" id="KAI3758446.1"/>
    </source>
</evidence>
<organism evidence="1 2">
    <name type="scientific">Arctium lappa</name>
    <name type="common">Greater burdock</name>
    <name type="synonym">Lappa major</name>
    <dbReference type="NCBI Taxonomy" id="4217"/>
    <lineage>
        <taxon>Eukaryota</taxon>
        <taxon>Viridiplantae</taxon>
        <taxon>Streptophyta</taxon>
        <taxon>Embryophyta</taxon>
        <taxon>Tracheophyta</taxon>
        <taxon>Spermatophyta</taxon>
        <taxon>Magnoliopsida</taxon>
        <taxon>eudicotyledons</taxon>
        <taxon>Gunneridae</taxon>
        <taxon>Pentapetalae</taxon>
        <taxon>asterids</taxon>
        <taxon>campanulids</taxon>
        <taxon>Asterales</taxon>
        <taxon>Asteraceae</taxon>
        <taxon>Carduoideae</taxon>
        <taxon>Cardueae</taxon>
        <taxon>Arctiinae</taxon>
        <taxon>Arctium</taxon>
    </lineage>
</organism>